<evidence type="ECO:0000256" key="2">
    <source>
        <dbReference type="ARBA" id="ARBA00006565"/>
    </source>
</evidence>
<keyword evidence="4 7" id="KW-1133">Transmembrane helix</keyword>
<dbReference type="InterPro" id="IPR019402">
    <property type="entry name" value="CWH43_N"/>
</dbReference>
<feature type="compositionally biased region" description="Basic residues" evidence="6">
    <location>
        <begin position="36"/>
        <end position="45"/>
    </location>
</feature>
<accession>A0A8C9R2V1</accession>
<dbReference type="AlphaFoldDB" id="A0A8C9R2V1"/>
<dbReference type="Proteomes" id="UP000694397">
    <property type="component" value="Chromosome 21"/>
</dbReference>
<evidence type="ECO:0000256" key="6">
    <source>
        <dbReference type="SAM" id="MobiDB-lite"/>
    </source>
</evidence>
<keyword evidence="10" id="KW-1185">Reference proteome</keyword>
<dbReference type="InterPro" id="IPR050911">
    <property type="entry name" value="DRAM/TMEM150_Autophagy_Mod"/>
</dbReference>
<feature type="region of interest" description="Disordered" evidence="6">
    <location>
        <begin position="1"/>
        <end position="54"/>
    </location>
</feature>
<keyword evidence="5 7" id="KW-0472">Membrane</keyword>
<evidence type="ECO:0000256" key="5">
    <source>
        <dbReference type="ARBA" id="ARBA00023136"/>
    </source>
</evidence>
<feature type="transmembrane region" description="Helical" evidence="7">
    <location>
        <begin position="268"/>
        <end position="292"/>
    </location>
</feature>
<evidence type="ECO:0000256" key="1">
    <source>
        <dbReference type="ARBA" id="ARBA00004127"/>
    </source>
</evidence>
<feature type="transmembrane region" description="Helical" evidence="7">
    <location>
        <begin position="236"/>
        <end position="256"/>
    </location>
</feature>
<dbReference type="GO" id="GO:0005886">
    <property type="term" value="C:plasma membrane"/>
    <property type="evidence" value="ECO:0007669"/>
    <property type="project" value="TreeGrafter"/>
</dbReference>
<keyword evidence="3 7" id="KW-0812">Transmembrane</keyword>
<reference evidence="9 10" key="1">
    <citation type="submission" date="2019-04" db="EMBL/GenBank/DDBJ databases">
        <authorList>
            <consortium name="Wellcome Sanger Institute Data Sharing"/>
        </authorList>
    </citation>
    <scope>NUCLEOTIDE SEQUENCE [LARGE SCALE GENOMIC DNA]</scope>
</reference>
<dbReference type="PANTHER" id="PTHR21324:SF13">
    <property type="entry name" value="SI:DKEY-228D14.5"/>
    <property type="match status" value="1"/>
</dbReference>
<sequence length="348" mass="38515">MKSKAQNEGDSGTVYAASSGPSALRLLNRRSECRSGRRPTGRGHARPPALKSPRCHGGLEEQVTQVWLRKTLLGALQEFRKFSSAGAFFTLPKDVFPQDMVCWIVVPIALSAVSFVGSWTVYGLALSYGHVCSLSNWIYRSSCELNSTEECCTIDNVPTISTSGKNSPENSLFTATVNAGSFLFLVFCVIHHAHILEKSSSQAILSKAALGFGCVAAIGAFMAGNCNPGYLRLLHYLGASVSFVCLCFYCLLLTALTKKVLLTSWVYILYPVRSVFTAIQIIITILYCIFFAQESYFFQHFSAVFEWTISLNLELFELSFIFEFYTFSSSMLAVLLEKKDEEKSLILS</sequence>
<comment type="similarity">
    <text evidence="2">Belongs to the DRAM/TMEM150 family.</text>
</comment>
<dbReference type="Pfam" id="PF10277">
    <property type="entry name" value="Frag1"/>
    <property type="match status" value="1"/>
</dbReference>
<evidence type="ECO:0000256" key="3">
    <source>
        <dbReference type="ARBA" id="ARBA00022692"/>
    </source>
</evidence>
<evidence type="ECO:0000256" key="4">
    <source>
        <dbReference type="ARBA" id="ARBA00022989"/>
    </source>
</evidence>
<dbReference type="PANTHER" id="PTHR21324">
    <property type="entry name" value="FASTING-INDUCIBLE INTEGRAL MEMBRANE PROTEIN TM6P1-RELATED"/>
    <property type="match status" value="1"/>
</dbReference>
<name>A0A8C9R2V1_SCLFO</name>
<reference evidence="9" key="2">
    <citation type="submission" date="2025-08" db="UniProtKB">
        <authorList>
            <consortium name="Ensembl"/>
        </authorList>
    </citation>
    <scope>IDENTIFICATION</scope>
</reference>
<evidence type="ECO:0000313" key="10">
    <source>
        <dbReference type="Proteomes" id="UP000694397"/>
    </source>
</evidence>
<organism evidence="9 10">
    <name type="scientific">Scleropages formosus</name>
    <name type="common">Asian bonytongue</name>
    <name type="synonym">Osteoglossum formosum</name>
    <dbReference type="NCBI Taxonomy" id="113540"/>
    <lineage>
        <taxon>Eukaryota</taxon>
        <taxon>Metazoa</taxon>
        <taxon>Chordata</taxon>
        <taxon>Craniata</taxon>
        <taxon>Vertebrata</taxon>
        <taxon>Euteleostomi</taxon>
        <taxon>Actinopterygii</taxon>
        <taxon>Neopterygii</taxon>
        <taxon>Teleostei</taxon>
        <taxon>Osteoglossocephala</taxon>
        <taxon>Osteoglossomorpha</taxon>
        <taxon>Osteoglossiformes</taxon>
        <taxon>Osteoglossidae</taxon>
        <taxon>Scleropages</taxon>
    </lineage>
</organism>
<dbReference type="GO" id="GO:0012505">
    <property type="term" value="C:endomembrane system"/>
    <property type="evidence" value="ECO:0007669"/>
    <property type="project" value="UniProtKB-SubCell"/>
</dbReference>
<reference evidence="9" key="3">
    <citation type="submission" date="2025-09" db="UniProtKB">
        <authorList>
            <consortium name="Ensembl"/>
        </authorList>
    </citation>
    <scope>IDENTIFICATION</scope>
</reference>
<feature type="transmembrane region" description="Helical" evidence="7">
    <location>
        <begin position="172"/>
        <end position="192"/>
    </location>
</feature>
<evidence type="ECO:0000313" key="9">
    <source>
        <dbReference type="Ensembl" id="ENSSFOP00015004087.1"/>
    </source>
</evidence>
<feature type="transmembrane region" description="Helical" evidence="7">
    <location>
        <begin position="204"/>
        <end position="224"/>
    </location>
</feature>
<dbReference type="GeneTree" id="ENSGT01030000234578"/>
<evidence type="ECO:0000256" key="7">
    <source>
        <dbReference type="SAM" id="Phobius"/>
    </source>
</evidence>
<evidence type="ECO:0000259" key="8">
    <source>
        <dbReference type="Pfam" id="PF10277"/>
    </source>
</evidence>
<feature type="compositionally biased region" description="Polar residues" evidence="6">
    <location>
        <begin position="1"/>
        <end position="10"/>
    </location>
</feature>
<protein>
    <submittedName>
        <fullName evidence="9">Si:dkey-228d14.5</fullName>
    </submittedName>
</protein>
<dbReference type="OrthoDB" id="191706at2759"/>
<proteinExistence type="inferred from homology"/>
<comment type="subcellular location">
    <subcellularLocation>
        <location evidence="1">Endomembrane system</location>
        <topology evidence="1">Multi-pass membrane protein</topology>
    </subcellularLocation>
</comment>
<dbReference type="Ensembl" id="ENSSFOT00015004150.2">
    <property type="protein sequence ID" value="ENSSFOP00015004087.1"/>
    <property type="gene ID" value="ENSSFOG00015002681.2"/>
</dbReference>
<gene>
    <name evidence="9" type="primary">si:dkey-228d14.5</name>
</gene>
<feature type="transmembrane region" description="Helical" evidence="7">
    <location>
        <begin position="101"/>
        <end position="125"/>
    </location>
</feature>
<feature type="domain" description="CWH43-like N-terminal" evidence="8">
    <location>
        <begin position="103"/>
        <end position="326"/>
    </location>
</feature>
<dbReference type="GO" id="GO:0072659">
    <property type="term" value="P:protein localization to plasma membrane"/>
    <property type="evidence" value="ECO:0007669"/>
    <property type="project" value="TreeGrafter"/>
</dbReference>